<dbReference type="InterPro" id="IPR058980">
    <property type="entry name" value="Glyco_transf_N"/>
</dbReference>
<protein>
    <recommendedName>
        <fullName evidence="5">Glycosyltransferase</fullName>
        <ecNumber evidence="5">2.4.1.-</ecNumber>
    </recommendedName>
</protein>
<dbReference type="InterPro" id="IPR002213">
    <property type="entry name" value="UDP_glucos_trans"/>
</dbReference>
<comment type="similarity">
    <text evidence="1 4">Belongs to the UDP-glycosyltransferase family.</text>
</comment>
<dbReference type="AlphaFoldDB" id="A0A6P6W316"/>
<dbReference type="EC" id="2.4.1.-" evidence="5"/>
<dbReference type="GO" id="GO:0008194">
    <property type="term" value="F:UDP-glycosyltransferase activity"/>
    <property type="evidence" value="ECO:0007669"/>
    <property type="project" value="InterPro"/>
</dbReference>
<dbReference type="OrthoDB" id="5835829at2759"/>
<feature type="domain" description="Glycosyltransferase N-terminal" evidence="6">
    <location>
        <begin position="9"/>
        <end position="235"/>
    </location>
</feature>
<accession>A0A6P6W316</accession>
<reference evidence="7" key="1">
    <citation type="journal article" date="2025" name="Foods">
        <title>Unveiling the Microbial Signatures of Arabica Coffee Cherries: Insights into Ripeness Specific Diversity, Functional Traits, and Implications for Quality and Safety.</title>
        <authorList>
            <consortium name="RefSeq"/>
            <person name="Tenea G.N."/>
            <person name="Cifuentes V."/>
            <person name="Reyes P."/>
            <person name="Cevallos-Vallejos M."/>
        </authorList>
    </citation>
    <scope>NUCLEOTIDE SEQUENCE [LARGE SCALE GENOMIC DNA]</scope>
</reference>
<dbReference type="InterPro" id="IPR035595">
    <property type="entry name" value="UDP_glycos_trans_CS"/>
</dbReference>
<evidence type="ECO:0000256" key="1">
    <source>
        <dbReference type="ARBA" id="ARBA00009995"/>
    </source>
</evidence>
<dbReference type="Gene3D" id="3.40.50.2000">
    <property type="entry name" value="Glycogen Phosphorylase B"/>
    <property type="match status" value="2"/>
</dbReference>
<evidence type="ECO:0000256" key="5">
    <source>
        <dbReference type="RuleBase" id="RU362057"/>
    </source>
</evidence>
<dbReference type="Pfam" id="PF26168">
    <property type="entry name" value="Glyco_transf_N"/>
    <property type="match status" value="1"/>
</dbReference>
<gene>
    <name evidence="8" type="primary">LOC113729684</name>
</gene>
<dbReference type="SUPFAM" id="SSF53756">
    <property type="entry name" value="UDP-Glycosyltransferase/glycogen phosphorylase"/>
    <property type="match status" value="1"/>
</dbReference>
<dbReference type="Pfam" id="PF00201">
    <property type="entry name" value="UDPGT"/>
    <property type="match status" value="1"/>
</dbReference>
<evidence type="ECO:0000313" key="7">
    <source>
        <dbReference type="Proteomes" id="UP001652660"/>
    </source>
</evidence>
<evidence type="ECO:0000259" key="6">
    <source>
        <dbReference type="Pfam" id="PF26168"/>
    </source>
</evidence>
<evidence type="ECO:0000256" key="4">
    <source>
        <dbReference type="RuleBase" id="RU003718"/>
    </source>
</evidence>
<evidence type="ECO:0000256" key="2">
    <source>
        <dbReference type="ARBA" id="ARBA00022676"/>
    </source>
</evidence>
<sequence>MDTRRRSFRILMLPWLAHGHISPFLELAKALTKRNFYIYVCSTPVNHSSLKQNLSEKDSISIKLVKLQVPTLPELPPHHHTTKGLPPNLMPTLKEAVDMAKPSFHNILRTLKPDMVLYDFLLPWVPALASAQNIPAVSFISTGAASFSYVVHYKLNPDSEYPFSSIYYREYENNKLTGMADATASGIKDSDGVINCVEQSSGMILIKTCREIEGKYIDYLSRLSKKKIVPVGPLVQAPAIEDAPTKIIEWLSKKNRGSTLFASFGSEYFLSREDMEKIALGLELSNVNFIWVIRFPVGEDISLKEALPKGFLERVGHRAMVLKGWAPQGRILKHPSIGGFVSHCGWSSVMEGIKFGVPIVAVPMHLDQPLNARLVEEIGIGEEVVRNKQGILEKEQVSSVIRKVVDEKSTTGERFRGKVRELSEKMREKGQEEEIDDVVEEMVELCRRVDRYNSVDMLF</sequence>
<dbReference type="GeneID" id="113729684"/>
<dbReference type="GO" id="GO:0016138">
    <property type="term" value="P:glycoside biosynthetic process"/>
    <property type="evidence" value="ECO:0007669"/>
    <property type="project" value="UniProtKB-ARBA"/>
</dbReference>
<organism evidence="7 8">
    <name type="scientific">Coffea arabica</name>
    <name type="common">Arabian coffee</name>
    <dbReference type="NCBI Taxonomy" id="13443"/>
    <lineage>
        <taxon>Eukaryota</taxon>
        <taxon>Viridiplantae</taxon>
        <taxon>Streptophyta</taxon>
        <taxon>Embryophyta</taxon>
        <taxon>Tracheophyta</taxon>
        <taxon>Spermatophyta</taxon>
        <taxon>Magnoliopsida</taxon>
        <taxon>eudicotyledons</taxon>
        <taxon>Gunneridae</taxon>
        <taxon>Pentapetalae</taxon>
        <taxon>asterids</taxon>
        <taxon>lamiids</taxon>
        <taxon>Gentianales</taxon>
        <taxon>Rubiaceae</taxon>
        <taxon>Ixoroideae</taxon>
        <taxon>Gardenieae complex</taxon>
        <taxon>Bertiereae - Coffeeae clade</taxon>
        <taxon>Coffeeae</taxon>
        <taxon>Coffea</taxon>
    </lineage>
</organism>
<dbReference type="PANTHER" id="PTHR48044:SF29">
    <property type="entry name" value="GLYCOSYLTRANSFERASE"/>
    <property type="match status" value="1"/>
</dbReference>
<keyword evidence="3 4" id="KW-0808">Transferase</keyword>
<evidence type="ECO:0000256" key="3">
    <source>
        <dbReference type="ARBA" id="ARBA00022679"/>
    </source>
</evidence>
<dbReference type="Proteomes" id="UP001652660">
    <property type="component" value="Chromosome 2e"/>
</dbReference>
<dbReference type="FunFam" id="3.40.50.2000:FF:000060">
    <property type="entry name" value="Glycosyltransferase"/>
    <property type="match status" value="1"/>
</dbReference>
<reference evidence="8" key="2">
    <citation type="submission" date="2025-08" db="UniProtKB">
        <authorList>
            <consortium name="RefSeq"/>
        </authorList>
    </citation>
    <scope>IDENTIFICATION</scope>
    <source>
        <tissue evidence="8">Leaves</tissue>
    </source>
</reference>
<dbReference type="PROSITE" id="PS00375">
    <property type="entry name" value="UDPGT"/>
    <property type="match status" value="1"/>
</dbReference>
<evidence type="ECO:0000313" key="8">
    <source>
        <dbReference type="RefSeq" id="XP_027109738.1"/>
    </source>
</evidence>
<dbReference type="CDD" id="cd03784">
    <property type="entry name" value="GT1_Gtf-like"/>
    <property type="match status" value="1"/>
</dbReference>
<dbReference type="RefSeq" id="XP_027109738.1">
    <property type="nucleotide sequence ID" value="XM_027253937.2"/>
</dbReference>
<keyword evidence="2 4" id="KW-0328">Glycosyltransferase</keyword>
<name>A0A6P6W316_COFAR</name>
<proteinExistence type="inferred from homology"/>
<dbReference type="PANTHER" id="PTHR48044">
    <property type="entry name" value="GLYCOSYLTRANSFERASE"/>
    <property type="match status" value="1"/>
</dbReference>
<keyword evidence="7" id="KW-1185">Reference proteome</keyword>